<accession>A0A1Y5FJK7</accession>
<feature type="transmembrane region" description="Helical" evidence="1">
    <location>
        <begin position="45"/>
        <end position="68"/>
    </location>
</feature>
<organism evidence="2 3">
    <name type="scientific">Halobacteriovorax marinus</name>
    <dbReference type="NCBI Taxonomy" id="97084"/>
    <lineage>
        <taxon>Bacteria</taxon>
        <taxon>Pseudomonadati</taxon>
        <taxon>Bdellovibrionota</taxon>
        <taxon>Bacteriovoracia</taxon>
        <taxon>Bacteriovoracales</taxon>
        <taxon>Halobacteriovoraceae</taxon>
        <taxon>Halobacteriovorax</taxon>
    </lineage>
</organism>
<keyword evidence="1" id="KW-1133">Transmembrane helix</keyword>
<dbReference type="Proteomes" id="UP000196531">
    <property type="component" value="Unassembled WGS sequence"/>
</dbReference>
<feature type="transmembrane region" description="Helical" evidence="1">
    <location>
        <begin position="6"/>
        <end position="24"/>
    </location>
</feature>
<comment type="caution">
    <text evidence="2">The sequence shown here is derived from an EMBL/GenBank/DDBJ whole genome shotgun (WGS) entry which is preliminary data.</text>
</comment>
<gene>
    <name evidence="2" type="ORF">A9Q84_03105</name>
</gene>
<dbReference type="InterPro" id="IPR025962">
    <property type="entry name" value="SdpI/YhfL"/>
</dbReference>
<evidence type="ECO:0000256" key="1">
    <source>
        <dbReference type="SAM" id="Phobius"/>
    </source>
</evidence>
<dbReference type="Pfam" id="PF13630">
    <property type="entry name" value="SdpI"/>
    <property type="match status" value="1"/>
</dbReference>
<dbReference type="AlphaFoldDB" id="A0A1Y5FJK7"/>
<keyword evidence="1" id="KW-0472">Membrane</keyword>
<evidence type="ECO:0000313" key="2">
    <source>
        <dbReference type="EMBL" id="OUS00186.1"/>
    </source>
</evidence>
<dbReference type="EMBL" id="MAAO01000002">
    <property type="protein sequence ID" value="OUS00186.1"/>
    <property type="molecule type" value="Genomic_DNA"/>
</dbReference>
<keyword evidence="1" id="KW-0812">Transmembrane</keyword>
<name>A0A1Y5FJK7_9BACT</name>
<evidence type="ECO:0000313" key="3">
    <source>
        <dbReference type="Proteomes" id="UP000196531"/>
    </source>
</evidence>
<protein>
    <submittedName>
        <fullName evidence="2">Uncharacterized protein</fullName>
    </submittedName>
</protein>
<sequence length="102" mass="11664">MSYFLFLESIFLFIIGVCLFLKKIRKNMWIGYRTTSSLSSEENWYHANYILGVSLMICGIVQVIFLVIGESYILQESFQALVAAGIPLLAILITALFYRPID</sequence>
<proteinExistence type="predicted"/>
<reference evidence="3" key="1">
    <citation type="journal article" date="2017" name="Proc. Natl. Acad. Sci. U.S.A.">
        <title>Simulation of Deepwater Horizon oil plume reveals substrate specialization within a complex community of hydrocarbon-degraders.</title>
        <authorList>
            <person name="Hu P."/>
            <person name="Dubinsky E.A."/>
            <person name="Probst A.J."/>
            <person name="Wang J."/>
            <person name="Sieber C.M.K."/>
            <person name="Tom L.M."/>
            <person name="Gardinali P."/>
            <person name="Banfield J.F."/>
            <person name="Atlas R.M."/>
            <person name="Andersen G.L."/>
        </authorList>
    </citation>
    <scope>NUCLEOTIDE SEQUENCE [LARGE SCALE GENOMIC DNA]</scope>
</reference>
<feature type="transmembrane region" description="Helical" evidence="1">
    <location>
        <begin position="80"/>
        <end position="98"/>
    </location>
</feature>